<sequence>MGHGRPGQSGGGNEQKRDDEQLKFVGNFRQTRPELWSGSDGPRPGTMGSERGTVGRRVPQWASQWLIGVYCLAAAVFGSGTAAASGCLGTDWIIDEKTTVLVFFSSIGLAQSNAAAKIRLRPSSRPAGCFDPKVVDGRKLSSHNRRDFIAPFALATVSELLKPLQ</sequence>
<accession>A0A176WG30</accession>
<name>A0A176WG30_MARPO</name>
<feature type="compositionally biased region" description="Gly residues" evidence="1">
    <location>
        <begin position="1"/>
        <end position="13"/>
    </location>
</feature>
<feature type="region of interest" description="Disordered" evidence="1">
    <location>
        <begin position="1"/>
        <end position="53"/>
    </location>
</feature>
<dbReference type="Proteomes" id="UP000077202">
    <property type="component" value="Unassembled WGS sequence"/>
</dbReference>
<evidence type="ECO:0000256" key="1">
    <source>
        <dbReference type="SAM" id="MobiDB-lite"/>
    </source>
</evidence>
<keyword evidence="3" id="KW-1185">Reference proteome</keyword>
<gene>
    <name evidence="2" type="ORF">AXG93_3415s1430</name>
</gene>
<comment type="caution">
    <text evidence="2">The sequence shown here is derived from an EMBL/GenBank/DDBJ whole genome shotgun (WGS) entry which is preliminary data.</text>
</comment>
<proteinExistence type="predicted"/>
<reference evidence="2" key="1">
    <citation type="submission" date="2016-03" db="EMBL/GenBank/DDBJ databases">
        <title>Mechanisms controlling the formation of the plant cell surface in tip-growing cells are functionally conserved among land plants.</title>
        <authorList>
            <person name="Honkanen S."/>
            <person name="Jones V.A."/>
            <person name="Morieri G."/>
            <person name="Champion C."/>
            <person name="Hetherington A.J."/>
            <person name="Kelly S."/>
            <person name="Saint-Marcoux D."/>
            <person name="Proust H."/>
            <person name="Prescott H."/>
            <person name="Dolan L."/>
        </authorList>
    </citation>
    <scope>NUCLEOTIDE SEQUENCE [LARGE SCALE GENOMIC DNA]</scope>
    <source>
        <tissue evidence="2">Whole gametophyte</tissue>
    </source>
</reference>
<dbReference type="AlphaFoldDB" id="A0A176WG30"/>
<dbReference type="EMBL" id="LVLJ01001012">
    <property type="protein sequence ID" value="OAE31583.1"/>
    <property type="molecule type" value="Genomic_DNA"/>
</dbReference>
<evidence type="ECO:0000313" key="3">
    <source>
        <dbReference type="Proteomes" id="UP000077202"/>
    </source>
</evidence>
<protein>
    <submittedName>
        <fullName evidence="2">Uncharacterized protein</fullName>
    </submittedName>
</protein>
<organism evidence="2 3">
    <name type="scientific">Marchantia polymorpha subsp. ruderalis</name>
    <dbReference type="NCBI Taxonomy" id="1480154"/>
    <lineage>
        <taxon>Eukaryota</taxon>
        <taxon>Viridiplantae</taxon>
        <taxon>Streptophyta</taxon>
        <taxon>Embryophyta</taxon>
        <taxon>Marchantiophyta</taxon>
        <taxon>Marchantiopsida</taxon>
        <taxon>Marchantiidae</taxon>
        <taxon>Marchantiales</taxon>
        <taxon>Marchantiaceae</taxon>
        <taxon>Marchantia</taxon>
    </lineage>
</organism>
<evidence type="ECO:0000313" key="2">
    <source>
        <dbReference type="EMBL" id="OAE31583.1"/>
    </source>
</evidence>